<dbReference type="HOGENOM" id="CLU_3234797_0_0_4"/>
<dbReference type="Proteomes" id="UP000003009">
    <property type="component" value="Unassembled WGS sequence"/>
</dbReference>
<keyword evidence="3" id="KW-1185">Reference proteome</keyword>
<evidence type="ECO:0000313" key="3">
    <source>
        <dbReference type="Proteomes" id="UP000003009"/>
    </source>
</evidence>
<dbReference type="STRING" id="629741.GCWU000324_02959"/>
<keyword evidence="1" id="KW-1133">Transmembrane helix</keyword>
<gene>
    <name evidence="2" type="ORF">GCWU000324_02959</name>
</gene>
<sequence>MAFSLPAASGSLKIICLIFLSKTAIIARFNFHGMAQPRCFIFV</sequence>
<reference evidence="2" key="1">
    <citation type="submission" date="2009-04" db="EMBL/GenBank/DDBJ databases">
        <authorList>
            <person name="Weinstock G."/>
            <person name="Sodergren E."/>
            <person name="Clifton S."/>
            <person name="Fulton L."/>
            <person name="Fulton B."/>
            <person name="Courtney L."/>
            <person name="Fronick C."/>
            <person name="Harrison M."/>
            <person name="Strong C."/>
            <person name="Farmer C."/>
            <person name="Delahaunty K."/>
            <person name="Markovic C."/>
            <person name="Hall O."/>
            <person name="Minx P."/>
            <person name="Tomlinson C."/>
            <person name="Mitreva M."/>
            <person name="Nelson J."/>
            <person name="Hou S."/>
            <person name="Wollam A."/>
            <person name="Pepin K.H."/>
            <person name="Johnson M."/>
            <person name="Bhonagiri V."/>
            <person name="Nash W.E."/>
            <person name="Warren W."/>
            <person name="Chinwalla A."/>
            <person name="Mardis E.R."/>
            <person name="Wilson R.K."/>
        </authorList>
    </citation>
    <scope>NUCLEOTIDE SEQUENCE [LARGE SCALE GENOMIC DNA]</scope>
    <source>
        <strain evidence="2">ATCC 51147</strain>
    </source>
</reference>
<dbReference type="AlphaFoldDB" id="C4GMM4"/>
<comment type="caution">
    <text evidence="2">The sequence shown here is derived from an EMBL/GenBank/DDBJ whole genome shotgun (WGS) entry which is preliminary data.</text>
</comment>
<name>C4GMM4_9NEIS</name>
<proteinExistence type="predicted"/>
<keyword evidence="1" id="KW-0812">Transmembrane</keyword>
<keyword evidence="1" id="KW-0472">Membrane</keyword>
<evidence type="ECO:0000256" key="1">
    <source>
        <dbReference type="SAM" id="Phobius"/>
    </source>
</evidence>
<accession>C4GMM4</accession>
<feature type="transmembrane region" description="Helical" evidence="1">
    <location>
        <begin position="12"/>
        <end position="31"/>
    </location>
</feature>
<evidence type="ECO:0000313" key="2">
    <source>
        <dbReference type="EMBL" id="EEP66559.1"/>
    </source>
</evidence>
<protein>
    <submittedName>
        <fullName evidence="2">Uncharacterized protein</fullName>
    </submittedName>
</protein>
<organism evidence="2 3">
    <name type="scientific">Kingella oralis ATCC 51147</name>
    <dbReference type="NCBI Taxonomy" id="629741"/>
    <lineage>
        <taxon>Bacteria</taxon>
        <taxon>Pseudomonadati</taxon>
        <taxon>Pseudomonadota</taxon>
        <taxon>Betaproteobacteria</taxon>
        <taxon>Neisseriales</taxon>
        <taxon>Neisseriaceae</taxon>
        <taxon>Kingella</taxon>
    </lineage>
</organism>
<dbReference type="EMBL" id="ACJW02000008">
    <property type="protein sequence ID" value="EEP66559.1"/>
    <property type="molecule type" value="Genomic_DNA"/>
</dbReference>